<evidence type="ECO:0000256" key="1">
    <source>
        <dbReference type="ARBA" id="ARBA00001933"/>
    </source>
</evidence>
<keyword evidence="2" id="KW-0663">Pyridoxal phosphate</keyword>
<comment type="cofactor">
    <cofactor evidence="1">
        <name>pyridoxal 5'-phosphate</name>
        <dbReference type="ChEBI" id="CHEBI:597326"/>
    </cofactor>
</comment>
<dbReference type="PANTHER" id="PTHR42735:SF6">
    <property type="entry name" value="SPHINGOSINE-1-PHOSPHATE LYASE 1"/>
    <property type="match status" value="1"/>
</dbReference>
<keyword evidence="3" id="KW-0456">Lyase</keyword>
<sequence>MRWRGKLSDDDWIVSWKCGRVRLVKQTALIRKMEKDIRIRPENVVSSGGTESILLACKAYRDRAKDLYGVTSPEIIAPTIIHAAFEKAAHYFA</sequence>
<dbReference type="InterPro" id="IPR015424">
    <property type="entry name" value="PyrdxlP-dep_Trfase"/>
</dbReference>
<dbReference type="PANTHER" id="PTHR42735">
    <property type="match status" value="1"/>
</dbReference>
<evidence type="ECO:0008006" key="6">
    <source>
        <dbReference type="Google" id="ProtNLM"/>
    </source>
</evidence>
<dbReference type="InterPro" id="IPR050477">
    <property type="entry name" value="GrpII_AminoAcid_Decarb"/>
</dbReference>
<comment type="caution">
    <text evidence="4">The sequence shown here is derived from an EMBL/GenBank/DDBJ whole genome shotgun (WGS) entry which is preliminary data.</text>
</comment>
<dbReference type="Proteomes" id="UP001530400">
    <property type="component" value="Unassembled WGS sequence"/>
</dbReference>
<dbReference type="Gene3D" id="3.40.640.10">
    <property type="entry name" value="Type I PLP-dependent aspartate aminotransferase-like (Major domain)"/>
    <property type="match status" value="1"/>
</dbReference>
<evidence type="ECO:0000256" key="2">
    <source>
        <dbReference type="ARBA" id="ARBA00022898"/>
    </source>
</evidence>
<accession>A0ABD3NJ08</accession>
<gene>
    <name evidence="4" type="ORF">ACHAWO_008710</name>
</gene>
<reference evidence="4 5" key="1">
    <citation type="submission" date="2024-10" db="EMBL/GenBank/DDBJ databases">
        <title>Updated reference genomes for cyclostephanoid diatoms.</title>
        <authorList>
            <person name="Roberts W.R."/>
            <person name="Alverson A.J."/>
        </authorList>
    </citation>
    <scope>NUCLEOTIDE SEQUENCE [LARGE SCALE GENOMIC DNA]</scope>
    <source>
        <strain evidence="4 5">AJA010-31</strain>
    </source>
</reference>
<proteinExistence type="predicted"/>
<organism evidence="4 5">
    <name type="scientific">Cyclotella atomus</name>
    <dbReference type="NCBI Taxonomy" id="382360"/>
    <lineage>
        <taxon>Eukaryota</taxon>
        <taxon>Sar</taxon>
        <taxon>Stramenopiles</taxon>
        <taxon>Ochrophyta</taxon>
        <taxon>Bacillariophyta</taxon>
        <taxon>Coscinodiscophyceae</taxon>
        <taxon>Thalassiosirophycidae</taxon>
        <taxon>Stephanodiscales</taxon>
        <taxon>Stephanodiscaceae</taxon>
        <taxon>Cyclotella</taxon>
    </lineage>
</organism>
<evidence type="ECO:0000313" key="4">
    <source>
        <dbReference type="EMBL" id="KAL3773115.1"/>
    </source>
</evidence>
<dbReference type="AlphaFoldDB" id="A0ABD3NJ08"/>
<dbReference type="EMBL" id="JALLPJ020001247">
    <property type="protein sequence ID" value="KAL3773115.1"/>
    <property type="molecule type" value="Genomic_DNA"/>
</dbReference>
<evidence type="ECO:0000256" key="3">
    <source>
        <dbReference type="ARBA" id="ARBA00023239"/>
    </source>
</evidence>
<evidence type="ECO:0000313" key="5">
    <source>
        <dbReference type="Proteomes" id="UP001530400"/>
    </source>
</evidence>
<dbReference type="SUPFAM" id="SSF53383">
    <property type="entry name" value="PLP-dependent transferases"/>
    <property type="match status" value="1"/>
</dbReference>
<dbReference type="InterPro" id="IPR015421">
    <property type="entry name" value="PyrdxlP-dep_Trfase_major"/>
</dbReference>
<keyword evidence="5" id="KW-1185">Reference proteome</keyword>
<name>A0ABD3NJ08_9STRA</name>
<protein>
    <recommendedName>
        <fullName evidence="6">Glutamate decarboxylase</fullName>
    </recommendedName>
</protein>